<proteinExistence type="predicted"/>
<comment type="subcellular location">
    <subcellularLocation>
        <location evidence="1">Vacuole membrane</location>
        <topology evidence="1">Multi-pass membrane protein</topology>
    </subcellularLocation>
</comment>
<dbReference type="PANTHER" id="PTHR46140">
    <property type="entry name" value="VACUOLAR TRANSPORTER CHAPERONE 1-RELATED"/>
    <property type="match status" value="1"/>
</dbReference>
<dbReference type="CDD" id="cd14474">
    <property type="entry name" value="SPX_YDR089W"/>
    <property type="match status" value="1"/>
</dbReference>
<evidence type="ECO:0000256" key="1">
    <source>
        <dbReference type="ARBA" id="ARBA00004128"/>
    </source>
</evidence>
<evidence type="ECO:0000256" key="5">
    <source>
        <dbReference type="ARBA" id="ARBA00023136"/>
    </source>
</evidence>
<organism evidence="9 10">
    <name type="scientific">Hyphodiscus hymeniophilus</name>
    <dbReference type="NCBI Taxonomy" id="353542"/>
    <lineage>
        <taxon>Eukaryota</taxon>
        <taxon>Fungi</taxon>
        <taxon>Dikarya</taxon>
        <taxon>Ascomycota</taxon>
        <taxon>Pezizomycotina</taxon>
        <taxon>Leotiomycetes</taxon>
        <taxon>Helotiales</taxon>
        <taxon>Hyphodiscaceae</taxon>
        <taxon>Hyphodiscus</taxon>
    </lineage>
</organism>
<reference evidence="9" key="1">
    <citation type="submission" date="2019-07" db="EMBL/GenBank/DDBJ databases">
        <title>Hyphodiscus hymeniophilus genome sequencing and assembly.</title>
        <authorList>
            <person name="Kramer G."/>
            <person name="Nodwell J."/>
        </authorList>
    </citation>
    <scope>NUCLEOTIDE SEQUENCE</scope>
    <source>
        <strain evidence="9">ATCC 34498</strain>
    </source>
</reference>
<dbReference type="GO" id="GO:0005774">
    <property type="term" value="C:vacuolar membrane"/>
    <property type="evidence" value="ECO:0007669"/>
    <property type="project" value="UniProtKB-SubCell"/>
</dbReference>
<keyword evidence="5 7" id="KW-0472">Membrane</keyword>
<dbReference type="InterPro" id="IPR004331">
    <property type="entry name" value="SPX_dom"/>
</dbReference>
<feature type="region of interest" description="Disordered" evidence="6">
    <location>
        <begin position="128"/>
        <end position="162"/>
    </location>
</feature>
<name>A0A9P6SNN2_9HELO</name>
<feature type="transmembrane region" description="Helical" evidence="7">
    <location>
        <begin position="356"/>
        <end position="377"/>
    </location>
</feature>
<gene>
    <name evidence="9" type="ORF">D0Z07_7749</name>
</gene>
<keyword evidence="2" id="KW-0926">Vacuole</keyword>
<dbReference type="PANTHER" id="PTHR46140:SF1">
    <property type="entry name" value="VACUOLAR TRANSPORTER CHAPERONE COMPLEX SUBUNIT 4-RELATED"/>
    <property type="match status" value="1"/>
</dbReference>
<evidence type="ECO:0000256" key="7">
    <source>
        <dbReference type="SAM" id="Phobius"/>
    </source>
</evidence>
<evidence type="ECO:0000259" key="8">
    <source>
        <dbReference type="PROSITE" id="PS51382"/>
    </source>
</evidence>
<evidence type="ECO:0000313" key="9">
    <source>
        <dbReference type="EMBL" id="KAG0646019.1"/>
    </source>
</evidence>
<keyword evidence="3 7" id="KW-0812">Transmembrane</keyword>
<accession>A0A9P6SNN2</accession>
<sequence length="382" mass="42934">MKYGETFQAQSVPQWAPYNVDYNELKNLIKVHTTKDQGQAIAIPGHADLALAKFEYSFFNELSNQHDRVDLFVSSKAAEVGRRLESYQRDFLRLRARCEYSTGKPMSRKRREKFARYDNQITNDLISNVRAHTPDVSEASTPRTRSRRTSVQPVEPPPQQGYWNEYDDGSEAEHEVYTIYVDPDSDESYPGSKAVSFLVSKAKLRMEKVKGWLSPASRPYEREPLMGNGNGNGNSNGNRGYPPDTPDTDIDDDAYASSSDFPTGYATHFAALPSIHDQRFSQERRKFLIQGIIGAFVASLLLMAIAGILVATGRHKLRIEVDAGVFTGVAASLFFATMAFAGMLYEHEKIGAFYRWGVILTFAIICVLNSFIMAMVMSDTRL</sequence>
<feature type="transmembrane region" description="Helical" evidence="7">
    <location>
        <begin position="323"/>
        <end position="344"/>
    </location>
</feature>
<protein>
    <recommendedName>
        <fullName evidence="8">SPX domain-containing protein</fullName>
    </recommendedName>
</protein>
<feature type="transmembrane region" description="Helical" evidence="7">
    <location>
        <begin position="287"/>
        <end position="311"/>
    </location>
</feature>
<dbReference type="InterPro" id="IPR051572">
    <property type="entry name" value="VTC_Complex_Subunit"/>
</dbReference>
<evidence type="ECO:0000256" key="3">
    <source>
        <dbReference type="ARBA" id="ARBA00022692"/>
    </source>
</evidence>
<evidence type="ECO:0000256" key="6">
    <source>
        <dbReference type="SAM" id="MobiDB-lite"/>
    </source>
</evidence>
<dbReference type="PROSITE" id="PS51382">
    <property type="entry name" value="SPX"/>
    <property type="match status" value="1"/>
</dbReference>
<feature type="domain" description="SPX" evidence="8">
    <location>
        <begin position="1"/>
        <end position="335"/>
    </location>
</feature>
<comment type="caution">
    <text evidence="9">The sequence shown here is derived from an EMBL/GenBank/DDBJ whole genome shotgun (WGS) entry which is preliminary data.</text>
</comment>
<dbReference type="EMBL" id="VNKQ01000017">
    <property type="protein sequence ID" value="KAG0646019.1"/>
    <property type="molecule type" value="Genomic_DNA"/>
</dbReference>
<evidence type="ECO:0000313" key="10">
    <source>
        <dbReference type="Proteomes" id="UP000785200"/>
    </source>
</evidence>
<dbReference type="AlphaFoldDB" id="A0A9P6SNN2"/>
<evidence type="ECO:0000256" key="2">
    <source>
        <dbReference type="ARBA" id="ARBA00022554"/>
    </source>
</evidence>
<dbReference type="Proteomes" id="UP000785200">
    <property type="component" value="Unassembled WGS sequence"/>
</dbReference>
<keyword evidence="4 7" id="KW-1133">Transmembrane helix</keyword>
<dbReference type="OrthoDB" id="5588846at2759"/>
<keyword evidence="10" id="KW-1185">Reference proteome</keyword>
<feature type="region of interest" description="Disordered" evidence="6">
    <location>
        <begin position="217"/>
        <end position="250"/>
    </location>
</feature>
<dbReference type="GO" id="GO:0006799">
    <property type="term" value="P:polyphosphate biosynthetic process"/>
    <property type="evidence" value="ECO:0007669"/>
    <property type="project" value="UniProtKB-ARBA"/>
</dbReference>
<evidence type="ECO:0000256" key="4">
    <source>
        <dbReference type="ARBA" id="ARBA00022989"/>
    </source>
</evidence>